<dbReference type="HOGENOM" id="CLU_3307543_0_0_9"/>
<evidence type="ECO:0000313" key="3">
    <source>
        <dbReference type="Proteomes" id="UP000033115"/>
    </source>
</evidence>
<keyword evidence="1" id="KW-0472">Membrane</keyword>
<dbReference type="STRING" id="1548.CSCA_1255"/>
<dbReference type="KEGG" id="csq:CSCA_1255"/>
<reference evidence="2 3" key="1">
    <citation type="journal article" date="2015" name="J. Biotechnol.">
        <title>Complete genome sequence of a malodorant-producing acetogen, Clostridium scatologenes ATCC 25775(T).</title>
        <authorList>
            <person name="Zhu Z."/>
            <person name="Guo T."/>
            <person name="Zheng H."/>
            <person name="Song T."/>
            <person name="Ouyang P."/>
            <person name="Xie J."/>
        </authorList>
    </citation>
    <scope>NUCLEOTIDE SEQUENCE [LARGE SCALE GENOMIC DNA]</scope>
    <source>
        <strain evidence="2 3">ATCC 25775</strain>
    </source>
</reference>
<evidence type="ECO:0000256" key="1">
    <source>
        <dbReference type="SAM" id="Phobius"/>
    </source>
</evidence>
<dbReference type="EMBL" id="CP009933">
    <property type="protein sequence ID" value="AKA68380.1"/>
    <property type="molecule type" value="Genomic_DNA"/>
</dbReference>
<proteinExistence type="predicted"/>
<keyword evidence="1" id="KW-1133">Transmembrane helix</keyword>
<keyword evidence="3" id="KW-1185">Reference proteome</keyword>
<accession>A0A0E3JXQ4</accession>
<keyword evidence="1" id="KW-0812">Transmembrane</keyword>
<sequence>MIVSLILGHIIIYIFNILISKKYLTHEDIFKASERKELV</sequence>
<gene>
    <name evidence="2" type="ORF">CSCA_1255</name>
</gene>
<name>A0A0E3JXQ4_CLOSL</name>
<evidence type="ECO:0000313" key="2">
    <source>
        <dbReference type="EMBL" id="AKA68380.1"/>
    </source>
</evidence>
<protein>
    <submittedName>
        <fullName evidence="2">Uncharacterized protein</fullName>
    </submittedName>
</protein>
<feature type="transmembrane region" description="Helical" evidence="1">
    <location>
        <begin position="6"/>
        <end position="24"/>
    </location>
</feature>
<organism evidence="2 3">
    <name type="scientific">Clostridium scatologenes</name>
    <dbReference type="NCBI Taxonomy" id="1548"/>
    <lineage>
        <taxon>Bacteria</taxon>
        <taxon>Bacillati</taxon>
        <taxon>Bacillota</taxon>
        <taxon>Clostridia</taxon>
        <taxon>Eubacteriales</taxon>
        <taxon>Clostridiaceae</taxon>
        <taxon>Clostridium</taxon>
    </lineage>
</organism>
<dbReference type="Proteomes" id="UP000033115">
    <property type="component" value="Chromosome"/>
</dbReference>
<dbReference type="AlphaFoldDB" id="A0A0E3JXQ4"/>